<proteinExistence type="predicted"/>
<dbReference type="SUPFAM" id="SSF54695">
    <property type="entry name" value="POZ domain"/>
    <property type="match status" value="1"/>
</dbReference>
<dbReference type="InterPro" id="IPR011333">
    <property type="entry name" value="SKP1/BTB/POZ_sf"/>
</dbReference>
<feature type="domain" description="BTB" evidence="2">
    <location>
        <begin position="220"/>
        <end position="279"/>
    </location>
</feature>
<dbReference type="CDD" id="cd00121">
    <property type="entry name" value="MATH"/>
    <property type="match status" value="1"/>
</dbReference>
<sequence length="419" mass="48731">MSSNIENYHSDPEPKSNDILEELESVKAKTEKIENSHKKEIDGFMEQLEAIKKSMKKESFFSIFQNLKTTKFTPEKKFVLKHVFEDVKKLERWHKNYSSTDEYFDAKWTVMIKNYGNVFFDVLLYCEPTARVEKWCVEAKIDFRLIKNLDTGDKIDSITQYNSLNDYDGCGLAQFLWDQALDFMNVDGSIHVEVEVEILKIEGFKRMAIRKFDESQKEVSDCILVVKDFKFYILKMYLAAQSAFFKTLFFGNFSESSQYEIRLNGIEPEDFQCFLEVLYGENAISDSTIDGILHLADMYDSFTAIRRCHEFLLEKSKKSLVQKLKLAERYNLIDLKNICVSKITTIGNIESVIRAENLPKLDGRTAQALLQKSIEFSMEPTPTPVTLCQRFKKLACEPFDLLIILFISTLLAIFLRFCI</sequence>
<dbReference type="Proteomes" id="UP000230233">
    <property type="component" value="Chromosome II"/>
</dbReference>
<organism evidence="3 4">
    <name type="scientific">Caenorhabditis nigoni</name>
    <dbReference type="NCBI Taxonomy" id="1611254"/>
    <lineage>
        <taxon>Eukaryota</taxon>
        <taxon>Metazoa</taxon>
        <taxon>Ecdysozoa</taxon>
        <taxon>Nematoda</taxon>
        <taxon>Chromadorea</taxon>
        <taxon>Rhabditida</taxon>
        <taxon>Rhabditina</taxon>
        <taxon>Rhabditomorpha</taxon>
        <taxon>Rhabditoidea</taxon>
        <taxon>Rhabditidae</taxon>
        <taxon>Peloderinae</taxon>
        <taxon>Caenorhabditis</taxon>
    </lineage>
</organism>
<dbReference type="SMART" id="SM00225">
    <property type="entry name" value="BTB"/>
    <property type="match status" value="1"/>
</dbReference>
<accession>A0A2G5V758</accession>
<evidence type="ECO:0000313" key="4">
    <source>
        <dbReference type="Proteomes" id="UP000230233"/>
    </source>
</evidence>
<dbReference type="PANTHER" id="PTHR22743:SF165">
    <property type="entry name" value="BTB AND MATH DOMAIN CONTAINING-RELATED"/>
    <property type="match status" value="1"/>
</dbReference>
<dbReference type="InterPro" id="IPR000210">
    <property type="entry name" value="BTB/POZ_dom"/>
</dbReference>
<dbReference type="PANTHER" id="PTHR22743">
    <property type="entry name" value="MEPRIN/TRAF-LIKE MATH FAMILY-C.ELEGANS"/>
    <property type="match status" value="1"/>
</dbReference>
<name>A0A2G5V758_9PELO</name>
<keyword evidence="1" id="KW-0472">Membrane</keyword>
<dbReference type="InterPro" id="IPR008974">
    <property type="entry name" value="TRAF-like"/>
</dbReference>
<feature type="transmembrane region" description="Helical" evidence="1">
    <location>
        <begin position="399"/>
        <end position="418"/>
    </location>
</feature>
<dbReference type="Gene3D" id="3.30.710.10">
    <property type="entry name" value="Potassium Channel Kv1.1, Chain A"/>
    <property type="match status" value="1"/>
</dbReference>
<dbReference type="Pfam" id="PF00917">
    <property type="entry name" value="MATH"/>
    <property type="match status" value="1"/>
</dbReference>
<dbReference type="InterPro" id="IPR052664">
    <property type="entry name" value="BTB-MATH_domain_protein"/>
</dbReference>
<comment type="caution">
    <text evidence="3">The sequence shown here is derived from an EMBL/GenBank/DDBJ whole genome shotgun (WGS) entry which is preliminary data.</text>
</comment>
<dbReference type="Gene3D" id="2.60.210.10">
    <property type="entry name" value="Apoptosis, Tumor Necrosis Factor Receptor Associated Protein 2, Chain A"/>
    <property type="match status" value="1"/>
</dbReference>
<dbReference type="InterPro" id="IPR002083">
    <property type="entry name" value="MATH/TRAF_dom"/>
</dbReference>
<dbReference type="Pfam" id="PF00651">
    <property type="entry name" value="BTB"/>
    <property type="match status" value="1"/>
</dbReference>
<keyword evidence="1" id="KW-1133">Transmembrane helix</keyword>
<dbReference type="EMBL" id="PDUG01000002">
    <property type="protein sequence ID" value="PIC47628.1"/>
    <property type="molecule type" value="Genomic_DNA"/>
</dbReference>
<dbReference type="CDD" id="cd18186">
    <property type="entry name" value="BTB_POZ_ZBTB_KLHL-like"/>
    <property type="match status" value="1"/>
</dbReference>
<evidence type="ECO:0000259" key="2">
    <source>
        <dbReference type="PROSITE" id="PS50097"/>
    </source>
</evidence>
<evidence type="ECO:0000256" key="1">
    <source>
        <dbReference type="SAM" id="Phobius"/>
    </source>
</evidence>
<protein>
    <recommendedName>
        <fullName evidence="2">BTB domain-containing protein</fullName>
    </recommendedName>
</protein>
<evidence type="ECO:0000313" key="3">
    <source>
        <dbReference type="EMBL" id="PIC47628.1"/>
    </source>
</evidence>
<dbReference type="AlphaFoldDB" id="A0A2G5V758"/>
<dbReference type="PROSITE" id="PS50097">
    <property type="entry name" value="BTB"/>
    <property type="match status" value="1"/>
</dbReference>
<gene>
    <name evidence="3" type="primary">Cnig_chr_II.g6917</name>
    <name evidence="3" type="ORF">B9Z55_006917</name>
</gene>
<keyword evidence="1" id="KW-0812">Transmembrane</keyword>
<keyword evidence="4" id="KW-1185">Reference proteome</keyword>
<reference evidence="4" key="1">
    <citation type="submission" date="2017-10" db="EMBL/GenBank/DDBJ databases">
        <title>Rapid genome shrinkage in a self-fertile nematode reveals novel sperm competition proteins.</title>
        <authorList>
            <person name="Yin D."/>
            <person name="Schwarz E.M."/>
            <person name="Thomas C.G."/>
            <person name="Felde R.L."/>
            <person name="Korf I.F."/>
            <person name="Cutter A.D."/>
            <person name="Schartner C.M."/>
            <person name="Ralston E.J."/>
            <person name="Meyer B.J."/>
            <person name="Haag E.S."/>
        </authorList>
    </citation>
    <scope>NUCLEOTIDE SEQUENCE [LARGE SCALE GENOMIC DNA]</scope>
    <source>
        <strain evidence="4">JU1422</strain>
    </source>
</reference>